<dbReference type="InterPro" id="IPR036028">
    <property type="entry name" value="SH3-like_dom_sf"/>
</dbReference>
<feature type="compositionally biased region" description="Basic and acidic residues" evidence="8">
    <location>
        <begin position="433"/>
        <end position="445"/>
    </location>
</feature>
<dbReference type="InterPro" id="IPR002014">
    <property type="entry name" value="VHS_dom"/>
</dbReference>
<dbReference type="SMART" id="SM00326">
    <property type="entry name" value="SH3"/>
    <property type="match status" value="1"/>
</dbReference>
<evidence type="ECO:0000256" key="6">
    <source>
        <dbReference type="ARBA" id="ARBA00022927"/>
    </source>
</evidence>
<protein>
    <recommendedName>
        <fullName evidence="13">Signal transducing adapter molecule 1</fullName>
    </recommendedName>
</protein>
<feature type="domain" description="SH3" evidence="9">
    <location>
        <begin position="219"/>
        <end position="278"/>
    </location>
</feature>
<dbReference type="GO" id="GO:0043130">
    <property type="term" value="F:ubiquitin binding"/>
    <property type="evidence" value="ECO:0007669"/>
    <property type="project" value="InterPro"/>
</dbReference>
<dbReference type="PRINTS" id="PR00452">
    <property type="entry name" value="SH3DOMAIN"/>
</dbReference>
<dbReference type="InterPro" id="IPR050670">
    <property type="entry name" value="STAM"/>
</dbReference>
<comment type="caution">
    <text evidence="11">The sequence shown here is derived from an EMBL/GenBank/DDBJ whole genome shotgun (WGS) entry which is preliminary data.</text>
</comment>
<dbReference type="GO" id="GO:0033565">
    <property type="term" value="C:ESCRT-0 complex"/>
    <property type="evidence" value="ECO:0007669"/>
    <property type="project" value="TreeGrafter"/>
</dbReference>
<dbReference type="STRING" id="188477.A0A433SRK4"/>
<keyword evidence="4" id="KW-0813">Transport</keyword>
<dbReference type="PROSITE" id="PS50002">
    <property type="entry name" value="SH3"/>
    <property type="match status" value="1"/>
</dbReference>
<dbReference type="CDD" id="cd21388">
    <property type="entry name" value="GAT_STAM"/>
    <property type="match status" value="1"/>
</dbReference>
<feature type="region of interest" description="Disordered" evidence="8">
    <location>
        <begin position="428"/>
        <end position="457"/>
    </location>
</feature>
<evidence type="ECO:0000313" key="12">
    <source>
        <dbReference type="Proteomes" id="UP000271974"/>
    </source>
</evidence>
<dbReference type="GO" id="GO:0043328">
    <property type="term" value="P:protein transport to vacuole involved in ubiquitin-dependent protein catabolic process via the multivesicular body sorting pathway"/>
    <property type="evidence" value="ECO:0007669"/>
    <property type="project" value="TreeGrafter"/>
</dbReference>
<keyword evidence="12" id="KW-1185">Reference proteome</keyword>
<gene>
    <name evidence="11" type="ORF">EGW08_020373</name>
</gene>
<dbReference type="CDD" id="cd03568">
    <property type="entry name" value="VHS_STAM"/>
    <property type="match status" value="1"/>
</dbReference>
<dbReference type="EMBL" id="RQTK01001148">
    <property type="protein sequence ID" value="RUS71864.1"/>
    <property type="molecule type" value="Genomic_DNA"/>
</dbReference>
<dbReference type="Gene3D" id="2.30.30.40">
    <property type="entry name" value="SH3 Domains"/>
    <property type="match status" value="1"/>
</dbReference>
<feature type="region of interest" description="Disordered" evidence="8">
    <location>
        <begin position="548"/>
        <end position="569"/>
    </location>
</feature>
<reference evidence="11 12" key="1">
    <citation type="submission" date="2019-01" db="EMBL/GenBank/DDBJ databases">
        <title>A draft genome assembly of the solar-powered sea slug Elysia chlorotica.</title>
        <authorList>
            <person name="Cai H."/>
            <person name="Li Q."/>
            <person name="Fang X."/>
            <person name="Li J."/>
            <person name="Curtis N.E."/>
            <person name="Altenburger A."/>
            <person name="Shibata T."/>
            <person name="Feng M."/>
            <person name="Maeda T."/>
            <person name="Schwartz J.A."/>
            <person name="Shigenobu S."/>
            <person name="Lundholm N."/>
            <person name="Nishiyama T."/>
            <person name="Yang H."/>
            <person name="Hasebe M."/>
            <person name="Li S."/>
            <person name="Pierce S.K."/>
            <person name="Wang J."/>
        </authorList>
    </citation>
    <scope>NUCLEOTIDE SEQUENCE [LARGE SCALE GENOMIC DNA]</scope>
    <source>
        <strain evidence="11">EC2010</strain>
        <tissue evidence="11">Whole organism of an adult</tissue>
    </source>
</reference>
<proteinExistence type="inferred from homology"/>
<comment type="subcellular location">
    <subcellularLocation>
        <location evidence="1">Endosome</location>
    </subcellularLocation>
</comment>
<evidence type="ECO:0000256" key="5">
    <source>
        <dbReference type="ARBA" id="ARBA00022753"/>
    </source>
</evidence>
<keyword evidence="5" id="KW-0967">Endosome</keyword>
<dbReference type="InterPro" id="IPR008942">
    <property type="entry name" value="ENTH_VHS"/>
</dbReference>
<evidence type="ECO:0000256" key="8">
    <source>
        <dbReference type="SAM" id="MobiDB-lite"/>
    </source>
</evidence>
<dbReference type="Pfam" id="PF00790">
    <property type="entry name" value="VHS"/>
    <property type="match status" value="1"/>
</dbReference>
<evidence type="ECO:0000313" key="11">
    <source>
        <dbReference type="EMBL" id="RUS71864.1"/>
    </source>
</evidence>
<dbReference type="FunFam" id="1.25.40.90:FF:000009">
    <property type="entry name" value="Putative signal transducing adapter molecule 1"/>
    <property type="match status" value="1"/>
</dbReference>
<evidence type="ECO:0000256" key="3">
    <source>
        <dbReference type="ARBA" id="ARBA00022443"/>
    </source>
</evidence>
<dbReference type="OrthoDB" id="10068368at2759"/>
<dbReference type="Proteomes" id="UP000271974">
    <property type="component" value="Unassembled WGS sequence"/>
</dbReference>
<dbReference type="SMART" id="SM00288">
    <property type="entry name" value="VHS"/>
    <property type="match status" value="1"/>
</dbReference>
<evidence type="ECO:0000259" key="9">
    <source>
        <dbReference type="PROSITE" id="PS50002"/>
    </source>
</evidence>
<dbReference type="CDD" id="cd11820">
    <property type="entry name" value="SH3_STAM"/>
    <property type="match status" value="1"/>
</dbReference>
<dbReference type="AlphaFoldDB" id="A0A433SRK4"/>
<evidence type="ECO:0000256" key="4">
    <source>
        <dbReference type="ARBA" id="ARBA00022448"/>
    </source>
</evidence>
<feature type="compositionally biased region" description="Polar residues" evidence="8">
    <location>
        <begin position="557"/>
        <end position="569"/>
    </location>
</feature>
<sequence length="569" mass="62477">MPFWGGSPFDPDVEKATHEMNTSEDWSLILDICEKVSRQPNGPRDCLKSIVKRVNHRVPFVAMQALTVLDACVNNCGKPFHLEICSRDFVSDCRTLISQKAHPKVAQKLKLLIKAWADMAEFKDDPSLNLIPSLYESLKKEGHDFSDGEIKKSTTDASKIRKEEDDLAKAIALSLQEDQAKASARGSSTGSGGGGGSIYPSYNTGASSATTASARPVQKELRKVRALYDFEAAEDNELTFKAGELICVLDDGDPNWWKGSNHRGEGLFPTNFVTADLTIEPEPEYKPEKKSVQFNDEVQVQTLTLPPGEEEIDETKIDEVLTLIQNADPTGETHPDSQQMLVLEEQCKAMGPLIDTELEKIDKKHATLVELNKKVMDALQMYHNLMKETPAYGAAAAAAAGPRDVCPAPDADEHGHRRAATVTAATDVQQPKSVHDGCGRCRERPSVQPRPAQPVAGHWERAHGLAELRKRPGLHWRWRQSAVLRGDVYVWLQFNTLHWSRPIVATTSSSGRTCACSFNQWEPSPGAAAVYGRSQRLWGRVSTSLTAGDEHVPPSVTPASATSTLVGPC</sequence>
<dbReference type="SUPFAM" id="SSF50044">
    <property type="entry name" value="SH3-domain"/>
    <property type="match status" value="1"/>
</dbReference>
<dbReference type="Gene3D" id="1.20.5.1940">
    <property type="match status" value="1"/>
</dbReference>
<dbReference type="Pfam" id="PF00018">
    <property type="entry name" value="SH3_1"/>
    <property type="match status" value="1"/>
</dbReference>
<accession>A0A433SRK4</accession>
<dbReference type="SUPFAM" id="SSF48464">
    <property type="entry name" value="ENTH/VHS domain"/>
    <property type="match status" value="1"/>
</dbReference>
<dbReference type="GO" id="GO:0035091">
    <property type="term" value="F:phosphatidylinositol binding"/>
    <property type="evidence" value="ECO:0007669"/>
    <property type="project" value="InterPro"/>
</dbReference>
<dbReference type="PROSITE" id="PS50179">
    <property type="entry name" value="VHS"/>
    <property type="match status" value="1"/>
</dbReference>
<dbReference type="Gene3D" id="1.25.40.90">
    <property type="match status" value="1"/>
</dbReference>
<dbReference type="PANTHER" id="PTHR45929:SF3">
    <property type="entry name" value="JAK PATHWAY SIGNAL TRANSDUCTION ADAPTOR MOLECULE"/>
    <property type="match status" value="1"/>
</dbReference>
<dbReference type="Pfam" id="PF02809">
    <property type="entry name" value="UIM"/>
    <property type="match status" value="1"/>
</dbReference>
<dbReference type="InterPro" id="IPR001452">
    <property type="entry name" value="SH3_domain"/>
</dbReference>
<keyword evidence="3 7" id="KW-0728">SH3 domain</keyword>
<name>A0A433SRK4_ELYCH</name>
<dbReference type="InterPro" id="IPR003903">
    <property type="entry name" value="UIM_dom"/>
</dbReference>
<dbReference type="PROSITE" id="PS50330">
    <property type="entry name" value="UIM"/>
    <property type="match status" value="1"/>
</dbReference>
<evidence type="ECO:0000256" key="1">
    <source>
        <dbReference type="ARBA" id="ARBA00004177"/>
    </source>
</evidence>
<dbReference type="PANTHER" id="PTHR45929">
    <property type="entry name" value="JAK PATHWAY SIGNAL TRANSDUCTION ADAPTOR MOLECULE"/>
    <property type="match status" value="1"/>
</dbReference>
<feature type="domain" description="VHS" evidence="10">
    <location>
        <begin position="16"/>
        <end position="146"/>
    </location>
</feature>
<keyword evidence="6" id="KW-0653">Protein transport</keyword>
<evidence type="ECO:0000256" key="2">
    <source>
        <dbReference type="ARBA" id="ARBA00009666"/>
    </source>
</evidence>
<comment type="similarity">
    <text evidence="2">Belongs to the STAM family.</text>
</comment>
<evidence type="ECO:0000259" key="10">
    <source>
        <dbReference type="PROSITE" id="PS50179"/>
    </source>
</evidence>
<organism evidence="11 12">
    <name type="scientific">Elysia chlorotica</name>
    <name type="common">Eastern emerald elysia</name>
    <name type="synonym">Sea slug</name>
    <dbReference type="NCBI Taxonomy" id="188477"/>
    <lineage>
        <taxon>Eukaryota</taxon>
        <taxon>Metazoa</taxon>
        <taxon>Spiralia</taxon>
        <taxon>Lophotrochozoa</taxon>
        <taxon>Mollusca</taxon>
        <taxon>Gastropoda</taxon>
        <taxon>Heterobranchia</taxon>
        <taxon>Euthyneura</taxon>
        <taxon>Panpulmonata</taxon>
        <taxon>Sacoglossa</taxon>
        <taxon>Placobranchoidea</taxon>
        <taxon>Plakobranchidae</taxon>
        <taxon>Elysia</taxon>
    </lineage>
</organism>
<evidence type="ECO:0008006" key="13">
    <source>
        <dbReference type="Google" id="ProtNLM"/>
    </source>
</evidence>
<evidence type="ECO:0000256" key="7">
    <source>
        <dbReference type="PROSITE-ProRule" id="PRU00192"/>
    </source>
</evidence>